<dbReference type="SUPFAM" id="SSF48452">
    <property type="entry name" value="TPR-like"/>
    <property type="match status" value="1"/>
</dbReference>
<dbReference type="VEuPathDB" id="AmoebaDB:ACA1_383630"/>
<evidence type="ECO:0000256" key="6">
    <source>
        <dbReference type="ARBA" id="ARBA00023235"/>
    </source>
</evidence>
<gene>
    <name evidence="9" type="ORF">ACA1_383630</name>
</gene>
<dbReference type="Gene3D" id="3.10.50.40">
    <property type="match status" value="2"/>
</dbReference>
<evidence type="ECO:0000256" key="3">
    <source>
        <dbReference type="ARBA" id="ARBA00022737"/>
    </source>
</evidence>
<reference evidence="9 10" key="1">
    <citation type="journal article" date="2013" name="Genome Biol.">
        <title>Genome of Acanthamoeba castellanii highlights extensive lateral gene transfer and early evolution of tyrosine kinase signaling.</title>
        <authorList>
            <person name="Clarke M."/>
            <person name="Lohan A.J."/>
            <person name="Liu B."/>
            <person name="Lagkouvardos I."/>
            <person name="Roy S."/>
            <person name="Zafar N."/>
            <person name="Bertelli C."/>
            <person name="Schilde C."/>
            <person name="Kianianmomeni A."/>
            <person name="Burglin T.R."/>
            <person name="Frech C."/>
            <person name="Turcotte B."/>
            <person name="Kopec K.O."/>
            <person name="Synnott J.M."/>
            <person name="Choo C."/>
            <person name="Paponov I."/>
            <person name="Finkler A."/>
            <person name="Soon Heng Tan C."/>
            <person name="Hutchins A.P."/>
            <person name="Weinmeier T."/>
            <person name="Rattei T."/>
            <person name="Chu J.S."/>
            <person name="Gimenez G."/>
            <person name="Irimia M."/>
            <person name="Rigden D.J."/>
            <person name="Fitzpatrick D.A."/>
            <person name="Lorenzo-Morales J."/>
            <person name="Bateman A."/>
            <person name="Chiu C.H."/>
            <person name="Tang P."/>
            <person name="Hegemann P."/>
            <person name="Fromm H."/>
            <person name="Raoult D."/>
            <person name="Greub G."/>
            <person name="Miranda-Saavedra D."/>
            <person name="Chen N."/>
            <person name="Nash P."/>
            <person name="Ginger M.L."/>
            <person name="Horn M."/>
            <person name="Schaap P."/>
            <person name="Caler L."/>
            <person name="Loftus B."/>
        </authorList>
    </citation>
    <scope>NUCLEOTIDE SEQUENCE [LARGE SCALE GENOMIC DNA]</scope>
    <source>
        <strain evidence="9 10">Neff</strain>
    </source>
</reference>
<dbReference type="Gene3D" id="1.25.40.10">
    <property type="entry name" value="Tetratricopeptide repeat domain"/>
    <property type="match status" value="2"/>
</dbReference>
<dbReference type="RefSeq" id="XP_004338843.1">
    <property type="nucleotide sequence ID" value="XM_004338795.1"/>
</dbReference>
<dbReference type="InterPro" id="IPR011990">
    <property type="entry name" value="TPR-like_helical_dom_sf"/>
</dbReference>
<dbReference type="KEGG" id="acan:ACA1_383630"/>
<dbReference type="InterPro" id="IPR019734">
    <property type="entry name" value="TPR_rpt"/>
</dbReference>
<dbReference type="Pfam" id="PF00254">
    <property type="entry name" value="FKBP_C"/>
    <property type="match status" value="2"/>
</dbReference>
<dbReference type="Proteomes" id="UP000011083">
    <property type="component" value="Unassembled WGS sequence"/>
</dbReference>
<evidence type="ECO:0000256" key="5">
    <source>
        <dbReference type="ARBA" id="ARBA00023110"/>
    </source>
</evidence>
<dbReference type="EC" id="5.2.1.8" evidence="2 7"/>
<evidence type="ECO:0000313" key="9">
    <source>
        <dbReference type="EMBL" id="ELR16830.1"/>
    </source>
</evidence>
<keyword evidence="5 7" id="KW-0697">Rotamase</keyword>
<dbReference type="InterPro" id="IPR046357">
    <property type="entry name" value="PPIase_dom_sf"/>
</dbReference>
<protein>
    <recommendedName>
        <fullName evidence="2 7">peptidylprolyl isomerase</fullName>
        <ecNumber evidence="2 7">5.2.1.8</ecNumber>
    </recommendedName>
</protein>
<evidence type="ECO:0000313" key="10">
    <source>
        <dbReference type="Proteomes" id="UP000011083"/>
    </source>
</evidence>
<dbReference type="PANTHER" id="PTHR46512">
    <property type="entry name" value="PEPTIDYLPROLYL ISOMERASE"/>
    <property type="match status" value="1"/>
</dbReference>
<proteinExistence type="predicted"/>
<feature type="domain" description="PPIase FKBP-type" evidence="8">
    <location>
        <begin position="32"/>
        <end position="120"/>
    </location>
</feature>
<dbReference type="PROSITE" id="PS50059">
    <property type="entry name" value="FKBP_PPIASE"/>
    <property type="match status" value="2"/>
</dbReference>
<dbReference type="GeneID" id="14917454"/>
<organism evidence="9 10">
    <name type="scientific">Acanthamoeba castellanii (strain ATCC 30010 / Neff)</name>
    <dbReference type="NCBI Taxonomy" id="1257118"/>
    <lineage>
        <taxon>Eukaryota</taxon>
        <taxon>Amoebozoa</taxon>
        <taxon>Discosea</taxon>
        <taxon>Longamoebia</taxon>
        <taxon>Centramoebida</taxon>
        <taxon>Acanthamoebidae</taxon>
        <taxon>Acanthamoeba</taxon>
    </lineage>
</organism>
<dbReference type="FunFam" id="3.10.50.40:FF:000025">
    <property type="entry name" value="Peptidylprolyl isomerase"/>
    <property type="match status" value="1"/>
</dbReference>
<dbReference type="SMART" id="SM00028">
    <property type="entry name" value="TPR"/>
    <property type="match status" value="2"/>
</dbReference>
<evidence type="ECO:0000256" key="4">
    <source>
        <dbReference type="ARBA" id="ARBA00022803"/>
    </source>
</evidence>
<comment type="catalytic activity">
    <reaction evidence="1 7">
        <text>[protein]-peptidylproline (omega=180) = [protein]-peptidylproline (omega=0)</text>
        <dbReference type="Rhea" id="RHEA:16237"/>
        <dbReference type="Rhea" id="RHEA-COMP:10747"/>
        <dbReference type="Rhea" id="RHEA-COMP:10748"/>
        <dbReference type="ChEBI" id="CHEBI:83833"/>
        <dbReference type="ChEBI" id="CHEBI:83834"/>
        <dbReference type="EC" id="5.2.1.8"/>
    </reaction>
</comment>
<dbReference type="AlphaFoldDB" id="L8GV01"/>
<evidence type="ECO:0000256" key="1">
    <source>
        <dbReference type="ARBA" id="ARBA00000971"/>
    </source>
</evidence>
<dbReference type="STRING" id="1257118.L8GV01"/>
<keyword evidence="6 7" id="KW-0413">Isomerase</keyword>
<dbReference type="OrthoDB" id="433738at2759"/>
<dbReference type="PANTHER" id="PTHR46512:SF9">
    <property type="entry name" value="PEPTIDYLPROLYL ISOMERASE"/>
    <property type="match status" value="1"/>
</dbReference>
<evidence type="ECO:0000256" key="2">
    <source>
        <dbReference type="ARBA" id="ARBA00013194"/>
    </source>
</evidence>
<dbReference type="GO" id="GO:0003755">
    <property type="term" value="F:peptidyl-prolyl cis-trans isomerase activity"/>
    <property type="evidence" value="ECO:0007669"/>
    <property type="project" value="UniProtKB-KW"/>
</dbReference>
<dbReference type="InterPro" id="IPR001179">
    <property type="entry name" value="PPIase_FKBP_dom"/>
</dbReference>
<evidence type="ECO:0000256" key="7">
    <source>
        <dbReference type="PROSITE-ProRule" id="PRU00277"/>
    </source>
</evidence>
<keyword evidence="4" id="KW-0802">TPR repeat</keyword>
<accession>L8GV01</accession>
<sequence length="385" mass="42572">MSEQQGIDLSGDGGVLKTIIVEGTGTDTPPSGSDVTVHYTGTLLDGKKFDSSRDRAEPFKFKLGAGQVIKGWDRTVATMKRGEQCRVVLRSDYAYGKNGSPPTIPADATLVFDIELLSWKDEEDLTHDGGVLKKVLRSASPESWERPKDDSEVKVSYTLTTADGQHIEFKTNFTFVLGSDAVPAGLEKGVESMKKGEKALLKVSGDYAKGHPAAPADATLHYEVELLEFTKEKASWEMTNEEKIAAAQKNKDDGNELFKAGKFKGAIKKYKKSSSFVENENSFTEEEKAQAKPLRVTAHLNTAACNLKLKDYKACIENCDKALSALDEWRDAELTLNQALEHEPSNKDVQRELALLKRKVAEQEKKDKKRYANLFARLSADENQS</sequence>
<keyword evidence="3" id="KW-0677">Repeat</keyword>
<feature type="domain" description="PPIase FKBP-type" evidence="8">
    <location>
        <begin position="150"/>
        <end position="230"/>
    </location>
</feature>
<dbReference type="SUPFAM" id="SSF54534">
    <property type="entry name" value="FKBP-like"/>
    <property type="match status" value="2"/>
</dbReference>
<dbReference type="InterPro" id="IPR050754">
    <property type="entry name" value="FKBP4/5/8-like"/>
</dbReference>
<evidence type="ECO:0000259" key="8">
    <source>
        <dbReference type="PROSITE" id="PS50059"/>
    </source>
</evidence>
<name>L8GV01_ACACF</name>
<keyword evidence="10" id="KW-1185">Reference proteome</keyword>
<dbReference type="EMBL" id="KB007982">
    <property type="protein sequence ID" value="ELR16830.1"/>
    <property type="molecule type" value="Genomic_DNA"/>
</dbReference>
<dbReference type="OMA" id="FGAEGNE"/>